<feature type="transmembrane region" description="Helical" evidence="1">
    <location>
        <begin position="206"/>
        <end position="225"/>
    </location>
</feature>
<feature type="transmembrane region" description="Helical" evidence="1">
    <location>
        <begin position="167"/>
        <end position="186"/>
    </location>
</feature>
<proteinExistence type="predicted"/>
<feature type="transmembrane region" description="Helical" evidence="1">
    <location>
        <begin position="252"/>
        <end position="275"/>
    </location>
</feature>
<name>A0A813IPD5_POLGL</name>
<comment type="caution">
    <text evidence="2">The sequence shown here is derived from an EMBL/GenBank/DDBJ whole genome shotgun (WGS) entry which is preliminary data.</text>
</comment>
<sequence>FILADNEKKRMWAQSALIRLITVYGKQQHVINFTEGPSNDDVEKHFKDPKSKLKDDIPKFVDRIAPQPGNATARERFGSDLVLMPVDFYVCLIPNLHRLESVLRAIAKCPSQAVFGLRECEAIVTHSWYAVRYLHMIDLGINFCISLILLLAVSALRSRETSWCTSLPWHAAGSSVFLMASLVLRLGQARGHWQIGGWREMVQSNFLGLLQIFFSIYVFAIFGLTTNSDKCEPDSEDIESDRGFPVGFVDSVPFRSCVFILVFVRWLHFFVALRLWSSEVNMIIQPIMTALIRSAPFGLAVLSFTFMM</sequence>
<evidence type="ECO:0000313" key="3">
    <source>
        <dbReference type="Proteomes" id="UP000626109"/>
    </source>
</evidence>
<evidence type="ECO:0000256" key="1">
    <source>
        <dbReference type="SAM" id="Phobius"/>
    </source>
</evidence>
<organism evidence="2 3">
    <name type="scientific">Polarella glacialis</name>
    <name type="common">Dinoflagellate</name>
    <dbReference type="NCBI Taxonomy" id="89957"/>
    <lineage>
        <taxon>Eukaryota</taxon>
        <taxon>Sar</taxon>
        <taxon>Alveolata</taxon>
        <taxon>Dinophyceae</taxon>
        <taxon>Suessiales</taxon>
        <taxon>Suessiaceae</taxon>
        <taxon>Polarella</taxon>
    </lineage>
</organism>
<dbReference type="EMBL" id="CAJNNW010015069">
    <property type="protein sequence ID" value="CAE8657308.1"/>
    <property type="molecule type" value="Genomic_DNA"/>
</dbReference>
<evidence type="ECO:0000313" key="2">
    <source>
        <dbReference type="EMBL" id="CAE8657308.1"/>
    </source>
</evidence>
<feature type="transmembrane region" description="Helical" evidence="1">
    <location>
        <begin position="287"/>
        <end position="307"/>
    </location>
</feature>
<dbReference type="AlphaFoldDB" id="A0A813IPD5"/>
<keyword evidence="1" id="KW-0812">Transmembrane</keyword>
<gene>
    <name evidence="2" type="ORF">PGLA2088_LOCUS12740</name>
</gene>
<accession>A0A813IPD5</accession>
<reference evidence="2" key="1">
    <citation type="submission" date="2021-02" db="EMBL/GenBank/DDBJ databases">
        <authorList>
            <person name="Dougan E. K."/>
            <person name="Rhodes N."/>
            <person name="Thang M."/>
            <person name="Chan C."/>
        </authorList>
    </citation>
    <scope>NUCLEOTIDE SEQUENCE</scope>
</reference>
<feature type="non-terminal residue" evidence="2">
    <location>
        <position position="1"/>
    </location>
</feature>
<protein>
    <submittedName>
        <fullName evidence="2">Uncharacterized protein</fullName>
    </submittedName>
</protein>
<keyword evidence="1" id="KW-0472">Membrane</keyword>
<dbReference type="Proteomes" id="UP000626109">
    <property type="component" value="Unassembled WGS sequence"/>
</dbReference>
<feature type="transmembrane region" description="Helical" evidence="1">
    <location>
        <begin position="136"/>
        <end position="155"/>
    </location>
</feature>
<keyword evidence="1" id="KW-1133">Transmembrane helix</keyword>